<dbReference type="InterPro" id="IPR001328">
    <property type="entry name" value="Pept_tRNA_hydro"/>
</dbReference>
<dbReference type="Pfam" id="PF01195">
    <property type="entry name" value="Pept_tRNA_hydro"/>
    <property type="match status" value="1"/>
</dbReference>
<dbReference type="InterPro" id="IPR036416">
    <property type="entry name" value="Pept_tRNA_hydro_sf"/>
</dbReference>
<gene>
    <name evidence="1" type="ORF">LYPA_23C022280</name>
</gene>
<dbReference type="Proteomes" id="UP000386466">
    <property type="component" value="Unassembled WGS sequence"/>
</dbReference>
<keyword evidence="2" id="KW-1185">Reference proteome</keyword>
<name>A0A485PHB9_LYNPA</name>
<dbReference type="AlphaFoldDB" id="A0A485PHB9"/>
<evidence type="ECO:0000313" key="2">
    <source>
        <dbReference type="Proteomes" id="UP000386466"/>
    </source>
</evidence>
<dbReference type="SUPFAM" id="SSF53178">
    <property type="entry name" value="Peptidyl-tRNA hydrolase-like"/>
    <property type="match status" value="1"/>
</dbReference>
<proteinExistence type="predicted"/>
<protein>
    <submittedName>
        <fullName evidence="1">Probable peptidyl-trna</fullName>
    </submittedName>
</protein>
<organism evidence="1 2">
    <name type="scientific">Lynx pardinus</name>
    <name type="common">Iberian lynx</name>
    <name type="synonym">Felis pardina</name>
    <dbReference type="NCBI Taxonomy" id="191816"/>
    <lineage>
        <taxon>Eukaryota</taxon>
        <taxon>Metazoa</taxon>
        <taxon>Chordata</taxon>
        <taxon>Craniata</taxon>
        <taxon>Vertebrata</taxon>
        <taxon>Euteleostomi</taxon>
        <taxon>Mammalia</taxon>
        <taxon>Eutheria</taxon>
        <taxon>Laurasiatheria</taxon>
        <taxon>Carnivora</taxon>
        <taxon>Feliformia</taxon>
        <taxon>Felidae</taxon>
        <taxon>Felinae</taxon>
        <taxon>Lynx</taxon>
    </lineage>
</organism>
<sequence>MPRLRIGIGRPAHPDTVQAHVLGSFSAAEQELLPLLLERATDMLLDHIRERSQRPSLGPDLSEFLPP</sequence>
<reference evidence="1 2" key="1">
    <citation type="submission" date="2019-01" db="EMBL/GenBank/DDBJ databases">
        <authorList>
            <person name="Alioto T."/>
            <person name="Alioto T."/>
        </authorList>
    </citation>
    <scope>NUCLEOTIDE SEQUENCE [LARGE SCALE GENOMIC DNA]</scope>
</reference>
<dbReference type="Gene3D" id="3.40.50.1470">
    <property type="entry name" value="Peptidyl-tRNA hydrolase"/>
    <property type="match status" value="1"/>
</dbReference>
<evidence type="ECO:0000313" key="1">
    <source>
        <dbReference type="EMBL" id="VFV43754.1"/>
    </source>
</evidence>
<accession>A0A485PHB9</accession>
<dbReference type="EMBL" id="CAAGRJ010034403">
    <property type="protein sequence ID" value="VFV43754.1"/>
    <property type="molecule type" value="Genomic_DNA"/>
</dbReference>
<dbReference type="GO" id="GO:0004045">
    <property type="term" value="F:peptidyl-tRNA hydrolase activity"/>
    <property type="evidence" value="ECO:0007669"/>
    <property type="project" value="InterPro"/>
</dbReference>